<keyword evidence="3" id="KW-1185">Reference proteome</keyword>
<reference evidence="2 3" key="1">
    <citation type="submission" date="2018-11" db="EMBL/GenBank/DDBJ databases">
        <title>The draft genome sequence of Amphritea balenae JAMM 1525T.</title>
        <authorList>
            <person name="Fang Z."/>
            <person name="Zhang Y."/>
            <person name="Han X."/>
        </authorList>
    </citation>
    <scope>NUCLEOTIDE SEQUENCE [LARGE SCALE GENOMIC DNA]</scope>
    <source>
        <strain evidence="2 3">JAMM 1525</strain>
    </source>
</reference>
<dbReference type="EMBL" id="RQXV01000008">
    <property type="protein sequence ID" value="RRC98347.1"/>
    <property type="molecule type" value="Genomic_DNA"/>
</dbReference>
<feature type="transmembrane region" description="Helical" evidence="1">
    <location>
        <begin position="12"/>
        <end position="33"/>
    </location>
</feature>
<dbReference type="RefSeq" id="WP_124926928.1">
    <property type="nucleotide sequence ID" value="NZ_BMOH01000007.1"/>
</dbReference>
<comment type="caution">
    <text evidence="2">The sequence shown here is derived from an EMBL/GenBank/DDBJ whole genome shotgun (WGS) entry which is preliminary data.</text>
</comment>
<keyword evidence="1" id="KW-1133">Transmembrane helix</keyword>
<evidence type="ECO:0000313" key="2">
    <source>
        <dbReference type="EMBL" id="RRC98347.1"/>
    </source>
</evidence>
<accession>A0A3P1SMK3</accession>
<keyword evidence="1" id="KW-0812">Transmembrane</keyword>
<evidence type="ECO:0000256" key="1">
    <source>
        <dbReference type="SAM" id="Phobius"/>
    </source>
</evidence>
<evidence type="ECO:0000313" key="3">
    <source>
        <dbReference type="Proteomes" id="UP000267535"/>
    </source>
</evidence>
<proteinExistence type="predicted"/>
<sequence>MNTQQPGPGKKLLLNIFKLLLLCLALGIAYGYLFIDIPMGKGVDGAEPMDTTYLSIAIGFTYGAALSFVASGVLIIRYLIQTRKQP</sequence>
<protein>
    <recommendedName>
        <fullName evidence="4">DUF485 domain-containing protein</fullName>
    </recommendedName>
</protein>
<organism evidence="2 3">
    <name type="scientific">Amphritea balenae</name>
    <dbReference type="NCBI Taxonomy" id="452629"/>
    <lineage>
        <taxon>Bacteria</taxon>
        <taxon>Pseudomonadati</taxon>
        <taxon>Pseudomonadota</taxon>
        <taxon>Gammaproteobacteria</taxon>
        <taxon>Oceanospirillales</taxon>
        <taxon>Oceanospirillaceae</taxon>
        <taxon>Amphritea</taxon>
    </lineage>
</organism>
<feature type="transmembrane region" description="Helical" evidence="1">
    <location>
        <begin position="53"/>
        <end position="80"/>
    </location>
</feature>
<evidence type="ECO:0008006" key="4">
    <source>
        <dbReference type="Google" id="ProtNLM"/>
    </source>
</evidence>
<keyword evidence="1" id="KW-0472">Membrane</keyword>
<dbReference type="AlphaFoldDB" id="A0A3P1SMK3"/>
<gene>
    <name evidence="2" type="ORF">EHS89_14770</name>
</gene>
<dbReference type="Proteomes" id="UP000267535">
    <property type="component" value="Unassembled WGS sequence"/>
</dbReference>
<name>A0A3P1SMK3_9GAMM</name>